<sequence>MAVGEKTQTMEVLYLSHQRKHNWLSEYKNDDSNSIQLSAPATPLSPPFSLPSLNRHFVVTPRTNVITFMQECRLVYIVDLSSSLATVGNTKSQILLFEVFRTLRNALEGIVHPFCLQTTPNERIMIRPTLRLTVLADCSQFASNVNVIPMLEDHPTMRVFVQNVILSLHTIDDIVADLYEAFRAFQRDTTSHRKLMKQKRASFGYHLDVGEGTIPTYDRSLFDPAAASSSLSSALRDQQPPTEEHHDNEEEEETKTVWGMGKTGANLSRMLHAGAFASSLFDPPKGRAQLILITDGALKAQIQDNTLWRQFAEQDLACHVIQIGFSQSFIPGRNFGFLPDVEILKFLAQATGGTFLYSDECIRLTPPEREENHFRHHHRRHEFTTRRSMSPSEDEDEDSAGWWSLNPNIYHRHFVLRESNLEKIRTLTPFLPSYSPPSPSLSLNVGKDGEKKHKGKPISHRRPPPHATTATAAAVQASSNFPWDPEGTTPPIEWRLLKYRDYILPDNFAHMIAARAREGFYLQSVLFGSNEHGDSSPATTPPCKKKDTTPRRHSLHQRQRRRPSSDRVQLTLVFHWKPHVIIEYRIRAHWLPVSFMTTMPSFYERAQSPRVEIFIRSDAEFAHLIQHSHLLRRRFQMTRMMQAMRKQQQQQGGAKAANGVIGGVTLTAQAISKVEKLKTYLQYLFEGDEMLSMLIDPVHQYFSPWKKNEADRQEMDVDVLKTRFCSFGATRFVSEDDRYQTRCWYDLECLDFLVGAETALVVRLVSEWADITLIKNDNQQQEREKDDDDDGEDDMEGVLPSFVKFLGSTVEEDVDYTQLQHYPSFCKIKIQHDYGCLITLGCLFFNSTPVIRQHVKTQLRVLLESANAFVCERPFSSLLIRDQAHFVSTAMASGSEKDLTKFTQQEQRRRHRLEKKRSWHMPVGLWLTGEYIVRDYLWCARWIWHTRCDGRIVTQVPLVMVPSIDDLSYQFLCEARVQQGYQLVLARPNMTHFYKEVFVGTSHHHVHLTNETGVGALQYFVQKKLDDRLQTELWAEPSVGRKYHHHRHRRYEECEECEGDSRMDELRIWTAEQDRKILSHLVTFDKIQALTRHAADEANKSPDFVDTEDNLFDVLLVLKANPFRRVSYTVPKSGDLYPYFKRAARALMDVEIDISKSKSMGVWRALRKTAILQFQEQPISLNKVLCFAKKIDSYRFFLVLVLPSSNKGNKCDPHIESLVFLCTRMALDEALTLLDILKEDSEVVMTSDIEGSFTPLRRQQDQVGFLEQGNVLKKVDMIYGQAFLNAIYVALLTAKKVWKEDLLRAVAVCGTTTIPIDLTTFVGTLQDTCEDDHDEMERKWKLAWQPHFDPITVISSSGENGPNMSPANVLVFTPGEGKTDYHHPLFLGLSCASVPMQDPTSFAELRSILLSDHNSKIATKGAPSLIHMTMVCQSQGGTLTAEQDQVLLKTVARLDWMFTEQVLHQSLRTFSSPSVDFLKYVETQLEKQKDNCCCFSIPFQFVMRGNGREVLMDLLATTLPHVGCVDEYFYVTGTTAYWLLMVVYTDHVKMYHYSFDDHDNNDEKEEENVVEGMKERLKSIEKQANQTLLLSKLQETHSCSKYLEAPDPAMASPSSISDSSSSSSSSQDSSSSFVDSTAITLEKDNEPYTVGEFRCSEVFRRTFKVHWRVPLTKVLSYLKNDVLRPFVVTNRTQMYVIERENTVVYCHFSHIPITATTGYYDLEMTVHGLACPPWIDRDVVPMIENRLTDEDVHFILPFEDQPSQTETLFLPSKIDMRKLFRFFKRFLVNSLLRPFQGPQVVAALEAHFTYTTNKQQESGDSLDKDDLCFYYNCTKRIPGVSSAIEVACGQGMAGLCMTLRDGETAAILTHFPSTTTTITDLPVFFNPEEICHTMEMDPHHPHPVTRDDQQYVLQVDLWTRGAAVDGRVLLGHLHACYRRALCDTLIEQTVAHLHSSPSAFLLRRNHFVATMVYLLQKSVLWQSPTVDTLAEKPPGMDPWCMVDMMHALKDEVARFDMDQSPPTILWRKLRENINDDRGKEEEDWRVYRGRRQHSGEDHLRMVAISGLNELVGGGGSGVIAPSSHRPSLASSSLVSRQDRHRHRTSLKSGSSRKNSASTQGDPVVVPSTTASSIRSSSGPPPPPQSHSMSASSSSPISPMGANDATSSLSSSSLASFSESHSVVNEDDEHEDASLHPLLETASGVSTSLSSSPQADSEKHCFMLLILDPDQLTLYTYNWSVSHCTPFFQKVLTLAHYQQLRSRLLDNILHQKMGLFHHTPSVQTVTDEFLSSCSAIESTADGESGLKVMVGVSRTMAMQNVLRNPTTPYFANPGYSPVTSVPTTPTSATVKTPASERKGGVSAPATKKQSISANDGEKSRFQHQRRRKVSTRKEDNDLLAMANPELNQVLVTAISDPILPSGARENLLWRHGEPFLTTYLQQATLRSAHRKARQVYTKWRNRFAVGEEEDEKAAAATLEEGMLTRYEIAEILRSSRLLHFCRAPFFLFSSSLPEGNDDQRVPPPLFRSFVTQYARYLEKLNMQRVDFSDEEDQEEMSSSFLLKIFDAGSILCEIRLIHTFVSVTLYGLHRDTASLTTTEAMAKKARRRDFKTFEQSVAQLKHLIHINSFVYDFHLAYLQQQQQGGEDVGLAAALGRFGAYYTTPTPYSTNRLFSGVYQVIATTMNLEPFLDTLMKEYERFGLHATGEDGAMRMDTYEEDRWQYTLVLCPLLESQPQCLYIRYFVVVVHQVERTPGTLVRNVWSTNGQASVIVKAREQIDTIVQKVIKTCHERADWQRLLTLPSLESRDTWRQLLLKFRHVPLLKGKVNEPSVLRLVNDFMRYGRDLGAFNLFGRMHQDQCIVLEDSEGWQQRHILLFPSAPPSSTADHLIHIKIDMQSDGGYEARSGVGIWLVRRDSPGQDKATSLTTHEKRLVAFLGQSLCYIQWKLLSAET</sequence>
<feature type="compositionally biased region" description="Basic residues" evidence="1">
    <location>
        <begin position="2380"/>
        <end position="2389"/>
    </location>
</feature>
<dbReference type="GO" id="GO:0005777">
    <property type="term" value="C:peroxisome"/>
    <property type="evidence" value="ECO:0007669"/>
    <property type="project" value="InterPro"/>
</dbReference>
<feature type="region of interest" description="Disordered" evidence="1">
    <location>
        <begin position="531"/>
        <end position="564"/>
    </location>
</feature>
<feature type="region of interest" description="Disordered" evidence="1">
    <location>
        <begin position="2075"/>
        <end position="2170"/>
    </location>
</feature>
<dbReference type="EMBL" id="LT551371">
    <property type="protein sequence ID" value="SAL96853.1"/>
    <property type="molecule type" value="Genomic_DNA"/>
</dbReference>
<gene>
    <name evidence="2" type="primary">ABSGL_02290.1 scaffold 3129</name>
</gene>
<feature type="compositionally biased region" description="Basic residues" evidence="1">
    <location>
        <begin position="452"/>
        <end position="464"/>
    </location>
</feature>
<feature type="compositionally biased region" description="Low complexity" evidence="1">
    <location>
        <begin position="1612"/>
        <end position="1631"/>
    </location>
</feature>
<feature type="compositionally biased region" description="Low complexity" evidence="1">
    <location>
        <begin position="2145"/>
        <end position="2170"/>
    </location>
</feature>
<protein>
    <submittedName>
        <fullName evidence="2">Uncharacterized protein</fullName>
    </submittedName>
</protein>
<feature type="region of interest" description="Disordered" evidence="1">
    <location>
        <begin position="232"/>
        <end position="256"/>
    </location>
</feature>
<evidence type="ECO:0000313" key="3">
    <source>
        <dbReference type="Proteomes" id="UP000078561"/>
    </source>
</evidence>
<feature type="compositionally biased region" description="Polar residues" evidence="1">
    <location>
        <begin position="2106"/>
        <end position="2120"/>
    </location>
</feature>
<feature type="compositionally biased region" description="Low complexity" evidence="1">
    <location>
        <begin position="2126"/>
        <end position="2137"/>
    </location>
</feature>
<feature type="region of interest" description="Disordered" evidence="1">
    <location>
        <begin position="1604"/>
        <end position="1631"/>
    </location>
</feature>
<keyword evidence="3" id="KW-1185">Reference proteome</keyword>
<dbReference type="InParanoid" id="A0A163J2Y8"/>
<dbReference type="PANTHER" id="PTHR14918">
    <property type="entry name" value="KICSTOR COMPLEX PROTEIN SZT2"/>
    <property type="match status" value="1"/>
</dbReference>
<feature type="region of interest" description="Disordered" evidence="1">
    <location>
        <begin position="2337"/>
        <end position="2391"/>
    </location>
</feature>
<evidence type="ECO:0000256" key="1">
    <source>
        <dbReference type="SAM" id="MobiDB-lite"/>
    </source>
</evidence>
<name>A0A163J2Y8_ABSGL</name>
<dbReference type="OMA" id="QFLCQAR"/>
<feature type="compositionally biased region" description="Low complexity" evidence="1">
    <location>
        <begin position="2078"/>
        <end position="2095"/>
    </location>
</feature>
<feature type="region of interest" description="Disordered" evidence="1">
    <location>
        <begin position="436"/>
        <end position="471"/>
    </location>
</feature>
<dbReference type="PANTHER" id="PTHR14918:SF3">
    <property type="entry name" value="KICSTOR COMPLEX PROTEIN SZT2"/>
    <property type="match status" value="1"/>
</dbReference>
<evidence type="ECO:0000313" key="2">
    <source>
        <dbReference type="EMBL" id="SAL96853.1"/>
    </source>
</evidence>
<dbReference type="InterPro" id="IPR033228">
    <property type="entry name" value="SZT2"/>
</dbReference>
<reference evidence="2" key="1">
    <citation type="submission" date="2016-04" db="EMBL/GenBank/DDBJ databases">
        <authorList>
            <person name="Evans L.H."/>
            <person name="Alamgir A."/>
            <person name="Owens N."/>
            <person name="Weber N.D."/>
            <person name="Virtaneva K."/>
            <person name="Barbian K."/>
            <person name="Babar A."/>
            <person name="Rosenke K."/>
        </authorList>
    </citation>
    <scope>NUCLEOTIDE SEQUENCE [LARGE SCALE GENOMIC DNA]</scope>
    <source>
        <strain evidence="2">CBS 101.48</strain>
    </source>
</reference>
<feature type="compositionally biased region" description="Basic residues" evidence="1">
    <location>
        <begin position="551"/>
        <end position="562"/>
    </location>
</feature>
<accession>A0A163J2Y8</accession>
<feature type="compositionally biased region" description="Low complexity" evidence="1">
    <location>
        <begin position="2337"/>
        <end position="2352"/>
    </location>
</feature>
<dbReference type="OrthoDB" id="43547at2759"/>
<organism evidence="2">
    <name type="scientific">Absidia glauca</name>
    <name type="common">Pin mould</name>
    <dbReference type="NCBI Taxonomy" id="4829"/>
    <lineage>
        <taxon>Eukaryota</taxon>
        <taxon>Fungi</taxon>
        <taxon>Fungi incertae sedis</taxon>
        <taxon>Mucoromycota</taxon>
        <taxon>Mucoromycotina</taxon>
        <taxon>Mucoromycetes</taxon>
        <taxon>Mucorales</taxon>
        <taxon>Cunninghamellaceae</taxon>
        <taxon>Absidia</taxon>
    </lineage>
</organism>
<dbReference type="Proteomes" id="UP000078561">
    <property type="component" value="Unassembled WGS sequence"/>
</dbReference>
<proteinExistence type="predicted"/>